<keyword evidence="3" id="KW-1185">Reference proteome</keyword>
<evidence type="ECO:0000256" key="1">
    <source>
        <dbReference type="SAM" id="MobiDB-lite"/>
    </source>
</evidence>
<reference evidence="2" key="1">
    <citation type="submission" date="2023-04" db="EMBL/GenBank/DDBJ databases">
        <title>Black Yeasts Isolated from many extreme environments.</title>
        <authorList>
            <person name="Coleine C."/>
            <person name="Stajich J.E."/>
            <person name="Selbmann L."/>
        </authorList>
    </citation>
    <scope>NUCLEOTIDE SEQUENCE</scope>
    <source>
        <strain evidence="2">CCFEE 5312</strain>
    </source>
</reference>
<name>A0AAJ0D7Z4_9PEZI</name>
<evidence type="ECO:0000313" key="3">
    <source>
        <dbReference type="Proteomes" id="UP001271007"/>
    </source>
</evidence>
<sequence length="121" mass="14049">MTEEESNRRRAGDEPRADGIKVNVREETATATTTARGGERRESHSARRAGGAECREVYARTICLTNYLLVRLREPPLNLIERLNFWDIIAYDEGGLEDVKEWLDDCRREVDRGRTPLPFRW</sequence>
<protein>
    <submittedName>
        <fullName evidence="2">Uncharacterized protein</fullName>
    </submittedName>
</protein>
<accession>A0AAJ0D7Z4</accession>
<feature type="region of interest" description="Disordered" evidence="1">
    <location>
        <begin position="1"/>
        <end position="47"/>
    </location>
</feature>
<dbReference type="EMBL" id="JAWDJX010000046">
    <property type="protein sequence ID" value="KAK3048662.1"/>
    <property type="molecule type" value="Genomic_DNA"/>
</dbReference>
<dbReference type="AlphaFoldDB" id="A0AAJ0D7Z4"/>
<comment type="caution">
    <text evidence="2">The sequence shown here is derived from an EMBL/GenBank/DDBJ whole genome shotgun (WGS) entry which is preliminary data.</text>
</comment>
<proteinExistence type="predicted"/>
<organism evidence="2 3">
    <name type="scientific">Extremus antarcticus</name>
    <dbReference type="NCBI Taxonomy" id="702011"/>
    <lineage>
        <taxon>Eukaryota</taxon>
        <taxon>Fungi</taxon>
        <taxon>Dikarya</taxon>
        <taxon>Ascomycota</taxon>
        <taxon>Pezizomycotina</taxon>
        <taxon>Dothideomycetes</taxon>
        <taxon>Dothideomycetidae</taxon>
        <taxon>Mycosphaerellales</taxon>
        <taxon>Extremaceae</taxon>
        <taxon>Extremus</taxon>
    </lineage>
</organism>
<evidence type="ECO:0000313" key="2">
    <source>
        <dbReference type="EMBL" id="KAK3048662.1"/>
    </source>
</evidence>
<feature type="compositionally biased region" description="Basic and acidic residues" evidence="1">
    <location>
        <begin position="1"/>
        <end position="28"/>
    </location>
</feature>
<dbReference type="Proteomes" id="UP001271007">
    <property type="component" value="Unassembled WGS sequence"/>
</dbReference>
<gene>
    <name evidence="2" type="ORF">LTR09_009971</name>
</gene>